<dbReference type="RefSeq" id="WP_099143247.1">
    <property type="nucleotide sequence ID" value="NZ_CAWNOR010000070.1"/>
</dbReference>
<evidence type="ECO:0000313" key="2">
    <source>
        <dbReference type="EMBL" id="PHM69251.1"/>
    </source>
</evidence>
<feature type="compositionally biased region" description="Basic and acidic residues" evidence="1">
    <location>
        <begin position="1"/>
        <end position="16"/>
    </location>
</feature>
<protein>
    <submittedName>
        <fullName evidence="2">Uncharacterized protein</fullName>
    </submittedName>
</protein>
<evidence type="ECO:0000313" key="3">
    <source>
        <dbReference type="Proteomes" id="UP000221101"/>
    </source>
</evidence>
<name>A0A2D0L0N4_9GAMM</name>
<dbReference type="OrthoDB" id="6447423at2"/>
<gene>
    <name evidence="2" type="ORF">Xkoz_03483</name>
</gene>
<dbReference type="EMBL" id="NJCX01000035">
    <property type="protein sequence ID" value="PHM69251.1"/>
    <property type="molecule type" value="Genomic_DNA"/>
</dbReference>
<proteinExistence type="predicted"/>
<evidence type="ECO:0000256" key="1">
    <source>
        <dbReference type="SAM" id="MobiDB-lite"/>
    </source>
</evidence>
<comment type="caution">
    <text evidence="2">The sequence shown here is derived from an EMBL/GenBank/DDBJ whole genome shotgun (WGS) entry which is preliminary data.</text>
</comment>
<dbReference type="Proteomes" id="UP000221101">
    <property type="component" value="Unassembled WGS sequence"/>
</dbReference>
<keyword evidence="3" id="KW-1185">Reference proteome</keyword>
<dbReference type="AlphaFoldDB" id="A0A2D0L0N4"/>
<feature type="region of interest" description="Disordered" evidence="1">
    <location>
        <begin position="1"/>
        <end position="22"/>
    </location>
</feature>
<organism evidence="2 3">
    <name type="scientific">Xenorhabdus kozodoii</name>
    <dbReference type="NCBI Taxonomy" id="351676"/>
    <lineage>
        <taxon>Bacteria</taxon>
        <taxon>Pseudomonadati</taxon>
        <taxon>Pseudomonadota</taxon>
        <taxon>Gammaproteobacteria</taxon>
        <taxon>Enterobacterales</taxon>
        <taxon>Morganellaceae</taxon>
        <taxon>Xenorhabdus</taxon>
    </lineage>
</organism>
<sequence>MNTQDNKPDKTTEKDNVFPADTSIREKQAVTLNTAENSVSNIFGFGYSHANFFNSHFGA</sequence>
<accession>A0A2D0L0N4</accession>
<reference evidence="2 3" key="1">
    <citation type="journal article" date="2017" name="Nat. Microbiol.">
        <title>Natural product diversity associated with the nematode symbionts Photorhabdus and Xenorhabdus.</title>
        <authorList>
            <person name="Tobias N.J."/>
            <person name="Wolff H."/>
            <person name="Djahanschiri B."/>
            <person name="Grundmann F."/>
            <person name="Kronenwerth M."/>
            <person name="Shi Y.M."/>
            <person name="Simonyi S."/>
            <person name="Grun P."/>
            <person name="Shapiro-Ilan D."/>
            <person name="Pidot S.J."/>
            <person name="Stinear T.P."/>
            <person name="Ebersberger I."/>
            <person name="Bode H.B."/>
        </authorList>
    </citation>
    <scope>NUCLEOTIDE SEQUENCE [LARGE SCALE GENOMIC DNA]</scope>
    <source>
        <strain evidence="2 3">DSM 17907</strain>
    </source>
</reference>